<organism evidence="2 3">
    <name type="scientific">Puccinia sorghi</name>
    <dbReference type="NCBI Taxonomy" id="27349"/>
    <lineage>
        <taxon>Eukaryota</taxon>
        <taxon>Fungi</taxon>
        <taxon>Dikarya</taxon>
        <taxon>Basidiomycota</taxon>
        <taxon>Pucciniomycotina</taxon>
        <taxon>Pucciniomycetes</taxon>
        <taxon>Pucciniales</taxon>
        <taxon>Pucciniaceae</taxon>
        <taxon>Puccinia</taxon>
    </lineage>
</organism>
<keyword evidence="3" id="KW-1185">Reference proteome</keyword>
<accession>A0A0L6U6K6</accession>
<dbReference type="EMBL" id="LAVV01015104">
    <property type="protein sequence ID" value="KNZ44158.1"/>
    <property type="molecule type" value="Genomic_DNA"/>
</dbReference>
<evidence type="ECO:0000256" key="1">
    <source>
        <dbReference type="SAM" id="Phobius"/>
    </source>
</evidence>
<dbReference type="Proteomes" id="UP000037035">
    <property type="component" value="Unassembled WGS sequence"/>
</dbReference>
<feature type="transmembrane region" description="Helical" evidence="1">
    <location>
        <begin position="312"/>
        <end position="333"/>
    </location>
</feature>
<feature type="transmembrane region" description="Helical" evidence="1">
    <location>
        <begin position="12"/>
        <end position="31"/>
    </location>
</feature>
<feature type="transmembrane region" description="Helical" evidence="1">
    <location>
        <begin position="43"/>
        <end position="64"/>
    </location>
</feature>
<keyword evidence="1" id="KW-0812">Transmembrane</keyword>
<reference evidence="2 3" key="1">
    <citation type="submission" date="2015-08" db="EMBL/GenBank/DDBJ databases">
        <title>Next Generation Sequencing and Analysis of the Genome of Puccinia sorghi L Schw, the Causal Agent of Maize Common Rust.</title>
        <authorList>
            <person name="Rochi L."/>
            <person name="Burguener G."/>
            <person name="Darino M."/>
            <person name="Turjanski A."/>
            <person name="Kreff E."/>
            <person name="Dieguez M.J."/>
            <person name="Sacco F."/>
        </authorList>
    </citation>
    <scope>NUCLEOTIDE SEQUENCE [LARGE SCALE GENOMIC DNA]</scope>
    <source>
        <strain evidence="2 3">RO10H11247</strain>
    </source>
</reference>
<dbReference type="VEuPathDB" id="FungiDB:VP01_944g2"/>
<proteinExistence type="predicted"/>
<gene>
    <name evidence="2" type="ORF">VP01_944g2</name>
</gene>
<protein>
    <submittedName>
        <fullName evidence="2">Uncharacterized protein</fullName>
    </submittedName>
</protein>
<comment type="caution">
    <text evidence="2">The sequence shown here is derived from an EMBL/GenBank/DDBJ whole genome shotgun (WGS) entry which is preliminary data.</text>
</comment>
<feature type="transmembrane region" description="Helical" evidence="1">
    <location>
        <begin position="198"/>
        <end position="224"/>
    </location>
</feature>
<keyword evidence="1" id="KW-1133">Transmembrane helix</keyword>
<evidence type="ECO:0000313" key="3">
    <source>
        <dbReference type="Proteomes" id="UP000037035"/>
    </source>
</evidence>
<feature type="transmembrane region" description="Helical" evidence="1">
    <location>
        <begin position="285"/>
        <end position="305"/>
    </location>
</feature>
<sequence length="362" mass="42488">MLKNKNKDLNYFTHDLVAVYFSFCLFGFSRPEKNPHSCLYKPIYFFLLVTLYYYQSLNIMVLQFRPFLKSWSRSRSNSTCSHTSHLITHYSSSITTHHHSSLISHKTSLSTPTSVQFPLSSIIHFLNNSSILIHLSLYQTFQYKIGLKKVFIDTFGLYTVYRPALLYFLSHSLYQISETDVMPLILNLISFWKCATKILMVCISIGIYLFGDFILETILVYYAVFHREEFKILDLVNENSRYNKTIEFLSKRRSQGEVLYRHLSVFYIFIKNTFSGSSVTQWNPISLTPSFSLLFFETFTFHIYCNKCSTHFIQLAIMPQSVTIIVLNIPYFLLLRSYSDLTFVHHHPIIHSDGHWSTLMQL</sequence>
<name>A0A0L6U6K6_9BASI</name>
<dbReference type="AlphaFoldDB" id="A0A0L6U6K6"/>
<keyword evidence="1" id="KW-0472">Membrane</keyword>
<evidence type="ECO:0000313" key="2">
    <source>
        <dbReference type="EMBL" id="KNZ44158.1"/>
    </source>
</evidence>